<dbReference type="Proteomes" id="UP000006853">
    <property type="component" value="Chromosome 2"/>
</dbReference>
<dbReference type="AlphaFoldDB" id="A0A1G4KPW0"/>
<organism evidence="2 3">
    <name type="scientific">Komagataella phaffii (strain ATCC 76273 / CBS 7435 / CECT 11047 / NRRL Y-11430 / Wegner 21-1)</name>
    <name type="common">Yeast</name>
    <name type="synonym">Pichia pastoris</name>
    <dbReference type="NCBI Taxonomy" id="981350"/>
    <lineage>
        <taxon>Eukaryota</taxon>
        <taxon>Fungi</taxon>
        <taxon>Dikarya</taxon>
        <taxon>Ascomycota</taxon>
        <taxon>Saccharomycotina</taxon>
        <taxon>Pichiomycetes</taxon>
        <taxon>Pichiales</taxon>
        <taxon>Pichiaceae</taxon>
        <taxon>Komagataella</taxon>
    </lineage>
</organism>
<evidence type="ECO:0000313" key="3">
    <source>
        <dbReference type="Proteomes" id="UP000006853"/>
    </source>
</evidence>
<dbReference type="EMBL" id="FR839629">
    <property type="protein sequence ID" value="SCV12048.1"/>
    <property type="molecule type" value="Genomic_DNA"/>
</dbReference>
<keyword evidence="3" id="KW-1185">Reference proteome</keyword>
<reference evidence="2 3" key="2">
    <citation type="journal article" date="2016" name="FEMS Yeast Res.">
        <title>Curation of the genome annotation of Pichia pastoris (Komagataella phaffii) CBS7435 from gene level to protein function.</title>
        <authorList>
            <person name="Valli M."/>
            <person name="Tatto N.E."/>
            <person name="Peymann A."/>
            <person name="Gruber C."/>
            <person name="Landes N."/>
            <person name="Ekker H."/>
            <person name="Thallinger G.G."/>
            <person name="Mattanovich D."/>
            <person name="Gasser B."/>
            <person name="Graf A.B."/>
        </authorList>
    </citation>
    <scope>GENOME REANNOTATION</scope>
    <source>
        <strain evidence="2 3">ATCC 76273 / CBS 7435 / CECT 11047 / NRRL Y-11430 / Wegner 21-1</strain>
    </source>
</reference>
<evidence type="ECO:0000256" key="1">
    <source>
        <dbReference type="SAM" id="Phobius"/>
    </source>
</evidence>
<gene>
    <name evidence="2" type="ordered locus">PP7435_Chr2-2133</name>
</gene>
<evidence type="ECO:0000313" key="2">
    <source>
        <dbReference type="EMBL" id="SCV12048.1"/>
    </source>
</evidence>
<keyword evidence="1" id="KW-0472">Membrane</keyword>
<accession>A0A1G4KPW0</accession>
<sequence>MSGKKTLPKEVIQRGRYIQLIIFGLPLVILPGYELYQRIFNGKERKIQQGEILSDGTLREFSEYEKYEVHKNSWLTRIFGER</sequence>
<keyword evidence="1" id="KW-0812">Transmembrane</keyword>
<feature type="transmembrane region" description="Helical" evidence="1">
    <location>
        <begin position="17"/>
        <end position="36"/>
    </location>
</feature>
<keyword evidence="1" id="KW-1133">Transmembrane helix</keyword>
<name>A0A1G4KPW0_KOMPC</name>
<reference evidence="2 3" key="1">
    <citation type="journal article" date="2011" name="J. Biotechnol.">
        <title>High-quality genome sequence of Pichia pastoris CBS7435.</title>
        <authorList>
            <person name="Kuberl A."/>
            <person name="Schneider J."/>
            <person name="Thallinger G.G."/>
            <person name="Anderl I."/>
            <person name="Wibberg D."/>
            <person name="Hajek T."/>
            <person name="Jaenicke S."/>
            <person name="Brinkrolf K."/>
            <person name="Goesmann A."/>
            <person name="Szczepanowski R."/>
            <person name="Puhler A."/>
            <person name="Schwab H."/>
            <person name="Glieder A."/>
            <person name="Pichler H."/>
        </authorList>
    </citation>
    <scope>NUCLEOTIDE SEQUENCE [LARGE SCALE GENOMIC DNA]</scope>
    <source>
        <strain evidence="3">ATCC 76273 / CBS 7435 / CECT 11047 / NRRL Y-11430 / Wegner 21-1</strain>
    </source>
</reference>
<protein>
    <submittedName>
        <fullName evidence="2">Uncharacterized protein</fullName>
    </submittedName>
</protein>
<proteinExistence type="predicted"/>